<dbReference type="PANTHER" id="PTHR12418:SF19">
    <property type="entry name" value="ACYL-COENZYME A THIOESTERASE THEM4"/>
    <property type="match status" value="1"/>
</dbReference>
<evidence type="ECO:0000256" key="4">
    <source>
        <dbReference type="ARBA" id="ARBA00023098"/>
    </source>
</evidence>
<evidence type="ECO:0000256" key="3">
    <source>
        <dbReference type="ARBA" id="ARBA00022832"/>
    </source>
</evidence>
<evidence type="ECO:0000256" key="5">
    <source>
        <dbReference type="SAM" id="Coils"/>
    </source>
</evidence>
<evidence type="ECO:0000313" key="7">
    <source>
        <dbReference type="Proteomes" id="UP001107961"/>
    </source>
</evidence>
<keyword evidence="2" id="KW-0378">Hydrolase</keyword>
<dbReference type="PANTHER" id="PTHR12418">
    <property type="entry name" value="ACYL-COENZYME A THIOESTERASE THEM4"/>
    <property type="match status" value="1"/>
</dbReference>
<keyword evidence="5" id="KW-0175">Coiled coil</keyword>
<keyword evidence="4" id="KW-0443">Lipid metabolism</keyword>
<protein>
    <submittedName>
        <fullName evidence="6">PaaI family thioesterase</fullName>
    </submittedName>
</protein>
<dbReference type="InterPro" id="IPR029069">
    <property type="entry name" value="HotDog_dom_sf"/>
</dbReference>
<evidence type="ECO:0000256" key="1">
    <source>
        <dbReference type="ARBA" id="ARBA00022490"/>
    </source>
</evidence>
<proteinExistence type="predicted"/>
<dbReference type="KEGG" id="axe:P40_06520"/>
<dbReference type="CDD" id="cd03443">
    <property type="entry name" value="PaaI_thioesterase"/>
    <property type="match status" value="1"/>
</dbReference>
<keyword evidence="1" id="KW-0963">Cytoplasm</keyword>
<dbReference type="GO" id="GO:0016787">
    <property type="term" value="F:hydrolase activity"/>
    <property type="evidence" value="ECO:0007669"/>
    <property type="project" value="UniProtKB-KW"/>
</dbReference>
<name>A0A9Q3W5X7_9GAMM</name>
<comment type="caution">
    <text evidence="6">The sequence shown here is derived from an EMBL/GenBank/DDBJ whole genome shotgun (WGS) entry which is preliminary data.</text>
</comment>
<dbReference type="Gene3D" id="3.10.129.10">
    <property type="entry name" value="Hotdog Thioesterase"/>
    <property type="match status" value="1"/>
</dbReference>
<organism evidence="6 7">
    <name type="scientific">Alloalcanivorax xenomutans</name>
    <dbReference type="NCBI Taxonomy" id="1094342"/>
    <lineage>
        <taxon>Bacteria</taxon>
        <taxon>Pseudomonadati</taxon>
        <taxon>Pseudomonadota</taxon>
        <taxon>Gammaproteobacteria</taxon>
        <taxon>Oceanospirillales</taxon>
        <taxon>Alcanivoracaceae</taxon>
        <taxon>Alloalcanivorax</taxon>
    </lineage>
</organism>
<dbReference type="AlphaFoldDB" id="A0A9Q3W5X7"/>
<dbReference type="SUPFAM" id="SSF54637">
    <property type="entry name" value="Thioesterase/thiol ester dehydrase-isomerase"/>
    <property type="match status" value="1"/>
</dbReference>
<dbReference type="GO" id="GO:0006631">
    <property type="term" value="P:fatty acid metabolic process"/>
    <property type="evidence" value="ECO:0007669"/>
    <property type="project" value="UniProtKB-KW"/>
</dbReference>
<sequence>MTEEKYHYFDMPIGELPEPTPVSARRRELARELAAINEQLVRLDVDEAALMAATEQARALRESLEGYSHRSMRDILGRLISGQGNRQDALDMADFEILSGPANVMSPPVTFWLDGDVVRARATFGRAFMGPPGKVHGGVLSLALDMLLAKTQDFVTSLGMTGTLNVRYMAPTPLHREVNFEARLVRLQGRKLFNEARVFVDGVQTVAASGIWISSQGDYRLRPEYAHLANDSDVA</sequence>
<evidence type="ECO:0000256" key="2">
    <source>
        <dbReference type="ARBA" id="ARBA00022801"/>
    </source>
</evidence>
<keyword evidence="3" id="KW-0276">Fatty acid metabolism</keyword>
<dbReference type="InterPro" id="IPR052365">
    <property type="entry name" value="THEM4/THEM5_acyl-CoA_thioest"/>
</dbReference>
<dbReference type="Proteomes" id="UP001107961">
    <property type="component" value="Unassembled WGS sequence"/>
</dbReference>
<dbReference type="RefSeq" id="WP_055099108.1">
    <property type="nucleotide sequence ID" value="NZ_CP012331.1"/>
</dbReference>
<dbReference type="EMBL" id="JAJVKT010000011">
    <property type="protein sequence ID" value="MCE7509134.1"/>
    <property type="molecule type" value="Genomic_DNA"/>
</dbReference>
<keyword evidence="7" id="KW-1185">Reference proteome</keyword>
<accession>A0A9Q3W5X7</accession>
<gene>
    <name evidence="6" type="ORF">LZG35_10850</name>
</gene>
<evidence type="ECO:0000313" key="6">
    <source>
        <dbReference type="EMBL" id="MCE7509134.1"/>
    </source>
</evidence>
<feature type="coiled-coil region" evidence="5">
    <location>
        <begin position="26"/>
        <end position="70"/>
    </location>
</feature>
<reference evidence="6" key="1">
    <citation type="submission" date="2022-01" db="EMBL/GenBank/DDBJ databases">
        <authorList>
            <person name="Karlyshev A.V."/>
            <person name="Jaspars M."/>
        </authorList>
    </citation>
    <scope>NUCLEOTIDE SEQUENCE</scope>
    <source>
        <strain evidence="6">AGSA3-2</strain>
    </source>
</reference>